<sequence>MTIRWTLALLALLAVLAAAWWVSTKPSNDRDWADEVSRTLRGSVQGSLVTLHDIRDFDWRSDTDYTARWHDGVYDLDALTSVDMALSYWMGPAIAHTLVSFGFADGRHLVFSVEIRRERDEAFSTLGGFIKQFELAIVAAEERDILRVRAGPRGEQVFLYPVHMPPDARRALFLSYVERANRLADEPRFYHTLTANCTTLVYDMVRPLVPGLPMDYRLILSGYLPEYLYKHHGLDTSLPLDALRARADITRRAGQPAAAQDSALDFSRRIRAPESASGPARPGTDASS</sequence>
<dbReference type="InterPro" id="IPR025178">
    <property type="entry name" value="Lnb_N"/>
</dbReference>
<gene>
    <name evidence="3" type="ORF">ACFO0J_00680</name>
</gene>
<dbReference type="Pfam" id="PF13387">
    <property type="entry name" value="Lnb_N"/>
    <property type="match status" value="1"/>
</dbReference>
<dbReference type="RefSeq" id="WP_376811139.1">
    <property type="nucleotide sequence ID" value="NZ_JBHSDY010000001.1"/>
</dbReference>
<protein>
    <submittedName>
        <fullName evidence="3">DUF4105 domain-containing protein</fullName>
    </submittedName>
</protein>
<evidence type="ECO:0000313" key="4">
    <source>
        <dbReference type="Proteomes" id="UP001595756"/>
    </source>
</evidence>
<feature type="region of interest" description="Disordered" evidence="1">
    <location>
        <begin position="253"/>
        <end position="288"/>
    </location>
</feature>
<comment type="caution">
    <text evidence="3">The sequence shown here is derived from an EMBL/GenBank/DDBJ whole genome shotgun (WGS) entry which is preliminary data.</text>
</comment>
<name>A0ABV8RT16_9BURK</name>
<accession>A0ABV8RT16</accession>
<evidence type="ECO:0000259" key="2">
    <source>
        <dbReference type="Pfam" id="PF13387"/>
    </source>
</evidence>
<evidence type="ECO:0000313" key="3">
    <source>
        <dbReference type="EMBL" id="MFC4296553.1"/>
    </source>
</evidence>
<dbReference type="EMBL" id="JBHSDY010000001">
    <property type="protein sequence ID" value="MFC4296553.1"/>
    <property type="molecule type" value="Genomic_DNA"/>
</dbReference>
<reference evidence="4" key="1">
    <citation type="journal article" date="2019" name="Int. J. Syst. Evol. Microbiol.">
        <title>The Global Catalogue of Microorganisms (GCM) 10K type strain sequencing project: providing services to taxonomists for standard genome sequencing and annotation.</title>
        <authorList>
            <consortium name="The Broad Institute Genomics Platform"/>
            <consortium name="The Broad Institute Genome Sequencing Center for Infectious Disease"/>
            <person name="Wu L."/>
            <person name="Ma J."/>
        </authorList>
    </citation>
    <scope>NUCLEOTIDE SEQUENCE [LARGE SCALE GENOMIC DNA]</scope>
    <source>
        <strain evidence="4">CGMCC 1.19029</strain>
    </source>
</reference>
<keyword evidence="4" id="KW-1185">Reference proteome</keyword>
<feature type="domain" description="Lnb N-terminal periplasmic" evidence="2">
    <location>
        <begin position="65"/>
        <end position="221"/>
    </location>
</feature>
<proteinExistence type="predicted"/>
<dbReference type="Proteomes" id="UP001595756">
    <property type="component" value="Unassembled WGS sequence"/>
</dbReference>
<evidence type="ECO:0000256" key="1">
    <source>
        <dbReference type="SAM" id="MobiDB-lite"/>
    </source>
</evidence>
<organism evidence="3 4">
    <name type="scientific">Castellaniella hirudinis</name>
    <dbReference type="NCBI Taxonomy" id="1144617"/>
    <lineage>
        <taxon>Bacteria</taxon>
        <taxon>Pseudomonadati</taxon>
        <taxon>Pseudomonadota</taxon>
        <taxon>Betaproteobacteria</taxon>
        <taxon>Burkholderiales</taxon>
        <taxon>Alcaligenaceae</taxon>
        <taxon>Castellaniella</taxon>
    </lineage>
</organism>